<reference evidence="2 3" key="1">
    <citation type="journal article" date="2016" name="Sci. Rep.">
        <title>Peltaster fructicola genome reveals evolution from an invasive phytopathogen to an ectophytic parasite.</title>
        <authorList>
            <person name="Xu C."/>
            <person name="Chen H."/>
            <person name="Gleason M.L."/>
            <person name="Xu J.R."/>
            <person name="Liu H."/>
            <person name="Zhang R."/>
            <person name="Sun G."/>
        </authorList>
    </citation>
    <scope>NUCLEOTIDE SEQUENCE [LARGE SCALE GENOMIC DNA]</scope>
    <source>
        <strain evidence="2 3">LNHT1506</strain>
    </source>
</reference>
<evidence type="ECO:0000313" key="2">
    <source>
        <dbReference type="EMBL" id="QIW96244.1"/>
    </source>
</evidence>
<protein>
    <recommendedName>
        <fullName evidence="4">Ketoreductase (KR) domain-containing protein</fullName>
    </recommendedName>
</protein>
<accession>A0A6H0XNM9</accession>
<organism evidence="2 3">
    <name type="scientific">Peltaster fructicola</name>
    <dbReference type="NCBI Taxonomy" id="286661"/>
    <lineage>
        <taxon>Eukaryota</taxon>
        <taxon>Fungi</taxon>
        <taxon>Dikarya</taxon>
        <taxon>Ascomycota</taxon>
        <taxon>Pezizomycotina</taxon>
        <taxon>Dothideomycetes</taxon>
        <taxon>Dothideomycetes incertae sedis</taxon>
        <taxon>Peltaster</taxon>
    </lineage>
</organism>
<evidence type="ECO:0000313" key="3">
    <source>
        <dbReference type="Proteomes" id="UP000503462"/>
    </source>
</evidence>
<sequence>MSSATFRSLQGKHFAFFGGTAGIGFAAAQALAAEGASIALIGRSQSTGQSAVSTLKSAGAGEVAFLEGDLSTLKGGQAAAAKVQAWSPVLDGVVHSALTACNEKRMTADGLEFYYAMQYQVRITIDSLLRDNLAASGDGRIVHLAGPAPKMLTPNLNDLQYEKTSWGFYKACIGTHNLFFMFIQEARLRWQQQAISIAAVCVSSTKTKMQLDPSMPLLMRLSNYFAVTPEVSAQNIITYMRWRKIEEKDRFGIFWDYKKSQISEPQQPEQSARQLWSYTKQIAAMKGVVLDAM</sequence>
<dbReference type="InterPro" id="IPR036291">
    <property type="entry name" value="NAD(P)-bd_dom_sf"/>
</dbReference>
<dbReference type="InterPro" id="IPR002347">
    <property type="entry name" value="SDR_fam"/>
</dbReference>
<dbReference type="Gene3D" id="3.40.50.720">
    <property type="entry name" value="NAD(P)-binding Rossmann-like Domain"/>
    <property type="match status" value="1"/>
</dbReference>
<evidence type="ECO:0000256" key="1">
    <source>
        <dbReference type="ARBA" id="ARBA00023002"/>
    </source>
</evidence>
<dbReference type="PANTHER" id="PTHR43157:SF31">
    <property type="entry name" value="PHOSPHATIDYLINOSITOL-GLYCAN BIOSYNTHESIS CLASS F PROTEIN"/>
    <property type="match status" value="1"/>
</dbReference>
<dbReference type="AlphaFoldDB" id="A0A6H0XNM9"/>
<dbReference type="Proteomes" id="UP000503462">
    <property type="component" value="Chromosome 1"/>
</dbReference>
<dbReference type="OrthoDB" id="3935246at2759"/>
<dbReference type="GO" id="GO:0016491">
    <property type="term" value="F:oxidoreductase activity"/>
    <property type="evidence" value="ECO:0007669"/>
    <property type="project" value="UniProtKB-KW"/>
</dbReference>
<dbReference type="SUPFAM" id="SSF51735">
    <property type="entry name" value="NAD(P)-binding Rossmann-fold domains"/>
    <property type="match status" value="1"/>
</dbReference>
<keyword evidence="1" id="KW-0560">Oxidoreductase</keyword>
<name>A0A6H0XNM9_9PEZI</name>
<dbReference type="EMBL" id="CP051139">
    <property type="protein sequence ID" value="QIW96244.1"/>
    <property type="molecule type" value="Genomic_DNA"/>
</dbReference>
<proteinExistence type="predicted"/>
<gene>
    <name evidence="2" type="ORF">AMS68_001762</name>
</gene>
<dbReference type="Pfam" id="PF00106">
    <property type="entry name" value="adh_short"/>
    <property type="match status" value="1"/>
</dbReference>
<evidence type="ECO:0008006" key="4">
    <source>
        <dbReference type="Google" id="ProtNLM"/>
    </source>
</evidence>
<dbReference type="PANTHER" id="PTHR43157">
    <property type="entry name" value="PHOSPHATIDYLINOSITOL-GLYCAN BIOSYNTHESIS CLASS F PROTEIN-RELATED"/>
    <property type="match status" value="1"/>
</dbReference>
<keyword evidence="3" id="KW-1185">Reference proteome</keyword>